<dbReference type="PATRIC" id="fig|1423745.4.peg.1246"/>
<comment type="similarity">
    <text evidence="7">Belongs to the binding-protein-dependent transport system permease family.</text>
</comment>
<dbReference type="GO" id="GO:0005886">
    <property type="term" value="C:plasma membrane"/>
    <property type="evidence" value="ECO:0007669"/>
    <property type="project" value="UniProtKB-SubCell"/>
</dbReference>
<feature type="transmembrane region" description="Helical" evidence="7">
    <location>
        <begin position="12"/>
        <end position="28"/>
    </location>
</feature>
<dbReference type="PROSITE" id="PS50928">
    <property type="entry name" value="ABC_TM1"/>
    <property type="match status" value="1"/>
</dbReference>
<evidence type="ECO:0000313" key="9">
    <source>
        <dbReference type="EMBL" id="KRM90497.1"/>
    </source>
</evidence>
<accession>A0A0R2CFL8</accession>
<dbReference type="NCBIfam" id="TIGR01097">
    <property type="entry name" value="PhnE"/>
    <property type="match status" value="1"/>
</dbReference>
<evidence type="ECO:0000256" key="3">
    <source>
        <dbReference type="ARBA" id="ARBA00022448"/>
    </source>
</evidence>
<evidence type="ECO:0000256" key="2">
    <source>
        <dbReference type="ARBA" id="ARBA00004196"/>
    </source>
</evidence>
<dbReference type="EMBL" id="AYZI01000008">
    <property type="protein sequence ID" value="KRM90497.1"/>
    <property type="molecule type" value="Genomic_DNA"/>
</dbReference>
<dbReference type="InterPro" id="IPR000515">
    <property type="entry name" value="MetI-like"/>
</dbReference>
<evidence type="ECO:0000313" key="10">
    <source>
        <dbReference type="Proteomes" id="UP000051586"/>
    </source>
</evidence>
<sequence length="263" mass="28803">MKKLRSKWGRWEWMIGIVLIISLYWWSIRGIPLVPIQKSAGQVSASILHGMFNPDWSYIYNGSGEDLVSQLVITLAIAFLGTFISAIISVPFSFLAAQTNSRWFHPRATIGKLLLTAIRAFPEVILAIMFIKAVGPGSFAGVLAVGFHSVGMLGKLFSESIEAMDHRAELAIKATGGTKLQRFWLATLPAILPAFLSATLYRFEISVRSASILGIVGAGGVGTPLMFALQTRDWSKTGVILLGIVLMVILIDGLSSYLRRRLH</sequence>
<reference evidence="9 10" key="1">
    <citation type="journal article" date="2015" name="Genome Announc.">
        <title>Expanding the biotechnology potential of lactobacilli through comparative genomics of 213 strains and associated genera.</title>
        <authorList>
            <person name="Sun Z."/>
            <person name="Harris H.M."/>
            <person name="McCann A."/>
            <person name="Guo C."/>
            <person name="Argimon S."/>
            <person name="Zhang W."/>
            <person name="Yang X."/>
            <person name="Jeffery I.B."/>
            <person name="Cooney J.C."/>
            <person name="Kagawa T.F."/>
            <person name="Liu W."/>
            <person name="Song Y."/>
            <person name="Salvetti E."/>
            <person name="Wrobel A."/>
            <person name="Rasinkangas P."/>
            <person name="Parkhill J."/>
            <person name="Rea M.C."/>
            <person name="O'Sullivan O."/>
            <person name="Ritari J."/>
            <person name="Douillard F.P."/>
            <person name="Paul Ross R."/>
            <person name="Yang R."/>
            <person name="Briner A.E."/>
            <person name="Felis G.E."/>
            <person name="de Vos W.M."/>
            <person name="Barrangou R."/>
            <person name="Klaenhammer T.R."/>
            <person name="Caufield P.W."/>
            <person name="Cui Y."/>
            <person name="Zhang H."/>
            <person name="O'Toole P.W."/>
        </authorList>
    </citation>
    <scope>NUCLEOTIDE SEQUENCE [LARGE SCALE GENOMIC DNA]</scope>
    <source>
        <strain evidence="9 10">DSM 22689</strain>
    </source>
</reference>
<dbReference type="GO" id="GO:0015416">
    <property type="term" value="F:ABC-type phosphonate transporter activity"/>
    <property type="evidence" value="ECO:0007669"/>
    <property type="project" value="InterPro"/>
</dbReference>
<evidence type="ECO:0000256" key="5">
    <source>
        <dbReference type="ARBA" id="ARBA00022989"/>
    </source>
</evidence>
<dbReference type="PANTHER" id="PTHR30043:SF8">
    <property type="entry name" value="ABC TRANSPORTER, PERMEASE PROTEIN CC0363, PUTATIVE-RELATED"/>
    <property type="match status" value="1"/>
</dbReference>
<keyword evidence="5 7" id="KW-1133">Transmembrane helix</keyword>
<feature type="transmembrane region" description="Helical" evidence="7">
    <location>
        <begin position="71"/>
        <end position="97"/>
    </location>
</feature>
<feature type="transmembrane region" description="Helical" evidence="7">
    <location>
        <begin position="209"/>
        <end position="227"/>
    </location>
</feature>
<dbReference type="InterPro" id="IPR005769">
    <property type="entry name" value="PhnE/PtxC"/>
</dbReference>
<dbReference type="PANTHER" id="PTHR30043">
    <property type="entry name" value="PHOSPHONATES TRANSPORT SYSTEM PERMEASE PROTEIN"/>
    <property type="match status" value="1"/>
</dbReference>
<evidence type="ECO:0000256" key="6">
    <source>
        <dbReference type="ARBA" id="ARBA00023136"/>
    </source>
</evidence>
<dbReference type="SUPFAM" id="SSF161098">
    <property type="entry name" value="MetI-like"/>
    <property type="match status" value="1"/>
</dbReference>
<keyword evidence="6 7" id="KW-0472">Membrane</keyword>
<protein>
    <recommendedName>
        <fullName evidence="8">ABC transmembrane type-1 domain-containing protein</fullName>
    </recommendedName>
</protein>
<keyword evidence="3 7" id="KW-0813">Transport</keyword>
<feature type="domain" description="ABC transmembrane type-1" evidence="8">
    <location>
        <begin position="71"/>
        <end position="255"/>
    </location>
</feature>
<dbReference type="AlphaFoldDB" id="A0A0R2CFL8"/>
<evidence type="ECO:0000256" key="7">
    <source>
        <dbReference type="RuleBase" id="RU363032"/>
    </source>
</evidence>
<keyword evidence="4 7" id="KW-0812">Transmembrane</keyword>
<comment type="subcellular location">
    <subcellularLocation>
        <location evidence="2">Cell envelope</location>
    </subcellularLocation>
    <subcellularLocation>
        <location evidence="7">Cell membrane</location>
        <topology evidence="7">Multi-pass membrane protein</topology>
    </subcellularLocation>
    <subcellularLocation>
        <location evidence="1">Membrane</location>
        <topology evidence="1">Multi-pass membrane protein</topology>
    </subcellularLocation>
</comment>
<dbReference type="Pfam" id="PF00528">
    <property type="entry name" value="BPD_transp_1"/>
    <property type="match status" value="1"/>
</dbReference>
<dbReference type="Gene3D" id="1.10.3720.10">
    <property type="entry name" value="MetI-like"/>
    <property type="match status" value="1"/>
</dbReference>
<proteinExistence type="inferred from homology"/>
<feature type="transmembrane region" description="Helical" evidence="7">
    <location>
        <begin position="183"/>
        <end position="203"/>
    </location>
</feature>
<feature type="transmembrane region" description="Helical" evidence="7">
    <location>
        <begin position="239"/>
        <end position="258"/>
    </location>
</feature>
<dbReference type="RefSeq" id="WP_009166842.1">
    <property type="nucleotide sequence ID" value="NZ_AYZI01000008.1"/>
</dbReference>
<evidence type="ECO:0000256" key="4">
    <source>
        <dbReference type="ARBA" id="ARBA00022692"/>
    </source>
</evidence>
<dbReference type="STRING" id="1423745.GCA_001311215_00807"/>
<evidence type="ECO:0000259" key="8">
    <source>
        <dbReference type="PROSITE" id="PS50928"/>
    </source>
</evidence>
<organism evidence="9 10">
    <name type="scientific">Fructilactobacillus florum DSM 22689 = JCM 16035</name>
    <dbReference type="NCBI Taxonomy" id="1423745"/>
    <lineage>
        <taxon>Bacteria</taxon>
        <taxon>Bacillati</taxon>
        <taxon>Bacillota</taxon>
        <taxon>Bacilli</taxon>
        <taxon>Lactobacillales</taxon>
        <taxon>Lactobacillaceae</taxon>
        <taxon>Fructilactobacillus</taxon>
    </lineage>
</organism>
<name>A0A0R2CFL8_9LACO</name>
<dbReference type="InterPro" id="IPR035906">
    <property type="entry name" value="MetI-like_sf"/>
</dbReference>
<evidence type="ECO:0000256" key="1">
    <source>
        <dbReference type="ARBA" id="ARBA00004141"/>
    </source>
</evidence>
<comment type="caution">
    <text evidence="9">The sequence shown here is derived from an EMBL/GenBank/DDBJ whole genome shotgun (WGS) entry which is preliminary data.</text>
</comment>
<dbReference type="Proteomes" id="UP000051586">
    <property type="component" value="Unassembled WGS sequence"/>
</dbReference>
<dbReference type="CDD" id="cd06261">
    <property type="entry name" value="TM_PBP2"/>
    <property type="match status" value="1"/>
</dbReference>
<dbReference type="GO" id="GO:0030313">
    <property type="term" value="C:cell envelope"/>
    <property type="evidence" value="ECO:0007669"/>
    <property type="project" value="UniProtKB-SubCell"/>
</dbReference>
<gene>
    <name evidence="9" type="ORF">FC87_GL001181</name>
</gene>